<evidence type="ECO:0000256" key="1">
    <source>
        <dbReference type="ARBA" id="ARBA00004196"/>
    </source>
</evidence>
<dbReference type="PROSITE" id="PS51007">
    <property type="entry name" value="CYTC"/>
    <property type="match status" value="1"/>
</dbReference>
<feature type="domain" description="Cytochrome c" evidence="8">
    <location>
        <begin position="306"/>
        <end position="466"/>
    </location>
</feature>
<proteinExistence type="predicted"/>
<dbReference type="GO" id="GO:0004130">
    <property type="term" value="F:cytochrome-c peroxidase activity"/>
    <property type="evidence" value="ECO:0007669"/>
    <property type="project" value="TreeGrafter"/>
</dbReference>
<comment type="subcellular location">
    <subcellularLocation>
        <location evidence="1">Cell envelope</location>
    </subcellularLocation>
</comment>
<evidence type="ECO:0000256" key="3">
    <source>
        <dbReference type="ARBA" id="ARBA00022723"/>
    </source>
</evidence>
<evidence type="ECO:0000256" key="6">
    <source>
        <dbReference type="ARBA" id="ARBA00023004"/>
    </source>
</evidence>
<sequence>MIKTLKKNTLKAIFLYSLLVFMSLSCKEKEVYETIAPLQQLEIQFKNDLWNAALALDSLNASENINDKHSFYLKARMFFKKSEPVLAYIDADNYTFLNQPNLLKVEEEDFTDIKIKESNGFQVIEELLYEDTVDLETLKRQVVSASTKFKFLHKNLTLQFLKEHHILWIIRDALNRVALTGITGFDSPVLSNSLEESKIVYTSLKEILSIYERQFQNKDLYHNWMNQIESSITFLTGKDFNTFDRYIFIKEHTHKALGIWNQTVTDWNITFPFKQPINYDITNLFEKNTFNINYFTDQKENPLAEEKVQLGKMLFEDKTLSHNKTISCASCHKQELYFTDGLSKSPGTTRNSPTLFYAALQKGFFHDKRTGSLEGQIVDVVNNPNEFHLSLNDLEQRVLENENYVATFKKVYAKEIDNHLIRSAIASYIMSLSPFQSKFDLNMQGKENTLTQNEINGFNVFMGKAKCATCHFAPLFNGLVPVAFKESELELIGVPKTKDTLTAVLDDDLGRYGVYKTEQRKYFFKTPTIRNIEKTAPYMHNGVYTTLEEIVDFYNRGGGVGLGITLENQTLPFDKLNLTNHEKEDLVLFMKTLTDTF</sequence>
<dbReference type="PANTHER" id="PTHR30600">
    <property type="entry name" value="CYTOCHROME C PEROXIDASE-RELATED"/>
    <property type="match status" value="1"/>
</dbReference>
<comment type="caution">
    <text evidence="9">The sequence shown here is derived from an EMBL/GenBank/DDBJ whole genome shotgun (WGS) entry which is preliminary data.</text>
</comment>
<evidence type="ECO:0000256" key="7">
    <source>
        <dbReference type="PROSITE-ProRule" id="PRU00433"/>
    </source>
</evidence>
<evidence type="ECO:0000256" key="4">
    <source>
        <dbReference type="ARBA" id="ARBA00022729"/>
    </source>
</evidence>
<dbReference type="EMBL" id="WQLW01000011">
    <property type="protein sequence ID" value="MVO10293.1"/>
    <property type="molecule type" value="Genomic_DNA"/>
</dbReference>
<keyword evidence="5" id="KW-0560">Oxidoreductase</keyword>
<dbReference type="InterPro" id="IPR036909">
    <property type="entry name" value="Cyt_c-like_dom_sf"/>
</dbReference>
<dbReference type="PROSITE" id="PS51257">
    <property type="entry name" value="PROKAR_LIPOPROTEIN"/>
    <property type="match status" value="1"/>
</dbReference>
<reference evidence="10" key="1">
    <citation type="submission" date="2019-05" db="EMBL/GenBank/DDBJ databases">
        <title>Flavobacterium profundi sp. nov., isolated from a deep-sea seamount.</title>
        <authorList>
            <person name="Zhang D.-C."/>
        </authorList>
    </citation>
    <scope>NUCLEOTIDE SEQUENCE [LARGE SCALE GENOMIC DNA]</scope>
    <source>
        <strain evidence="10">TP390</strain>
    </source>
</reference>
<keyword evidence="3 7" id="KW-0479">Metal-binding</keyword>
<name>A0A6I4ITV1_9FLAO</name>
<dbReference type="InterPro" id="IPR038352">
    <property type="entry name" value="Imelysin_sf"/>
</dbReference>
<dbReference type="InterPro" id="IPR051395">
    <property type="entry name" value="Cytochrome_c_Peroxidase/MauG"/>
</dbReference>
<keyword evidence="4" id="KW-0732">Signal</keyword>
<organism evidence="9 10">
    <name type="scientific">Flavobacterium profundi</name>
    <dbReference type="NCBI Taxonomy" id="1774945"/>
    <lineage>
        <taxon>Bacteria</taxon>
        <taxon>Pseudomonadati</taxon>
        <taxon>Bacteroidota</taxon>
        <taxon>Flavobacteriia</taxon>
        <taxon>Flavobacteriales</taxon>
        <taxon>Flavobacteriaceae</taxon>
        <taxon>Flavobacterium</taxon>
    </lineage>
</organism>
<keyword evidence="10" id="KW-1185">Reference proteome</keyword>
<dbReference type="GO" id="GO:0020037">
    <property type="term" value="F:heme binding"/>
    <property type="evidence" value="ECO:0007669"/>
    <property type="project" value="InterPro"/>
</dbReference>
<protein>
    <submittedName>
        <fullName evidence="9">Methylamine utilization protein</fullName>
    </submittedName>
</protein>
<dbReference type="AlphaFoldDB" id="A0A6I4ITV1"/>
<dbReference type="Pfam" id="PF03150">
    <property type="entry name" value="CCP_MauG"/>
    <property type="match status" value="1"/>
</dbReference>
<gene>
    <name evidence="9" type="ORF">GOQ30_14055</name>
</gene>
<evidence type="ECO:0000259" key="8">
    <source>
        <dbReference type="PROSITE" id="PS51007"/>
    </source>
</evidence>
<dbReference type="Gene3D" id="1.20.1420.20">
    <property type="entry name" value="M75 peptidase, HXXE motif"/>
    <property type="match status" value="1"/>
</dbReference>
<dbReference type="GO" id="GO:0046872">
    <property type="term" value="F:metal ion binding"/>
    <property type="evidence" value="ECO:0007669"/>
    <property type="project" value="UniProtKB-KW"/>
</dbReference>
<dbReference type="GO" id="GO:0009055">
    <property type="term" value="F:electron transfer activity"/>
    <property type="evidence" value="ECO:0007669"/>
    <property type="project" value="InterPro"/>
</dbReference>
<evidence type="ECO:0000256" key="5">
    <source>
        <dbReference type="ARBA" id="ARBA00023002"/>
    </source>
</evidence>
<evidence type="ECO:0000313" key="9">
    <source>
        <dbReference type="EMBL" id="MVO10293.1"/>
    </source>
</evidence>
<dbReference type="GO" id="GO:0030313">
    <property type="term" value="C:cell envelope"/>
    <property type="evidence" value="ECO:0007669"/>
    <property type="project" value="UniProtKB-SubCell"/>
</dbReference>
<dbReference type="InterPro" id="IPR009056">
    <property type="entry name" value="Cyt_c-like_dom"/>
</dbReference>
<keyword evidence="6 7" id="KW-0408">Iron</keyword>
<dbReference type="PANTHER" id="PTHR30600:SF10">
    <property type="entry name" value="BLL6722 PROTEIN"/>
    <property type="match status" value="1"/>
</dbReference>
<accession>A0A6I4ITV1</accession>
<dbReference type="InterPro" id="IPR004852">
    <property type="entry name" value="Di-haem_cyt_c_peroxidsae"/>
</dbReference>
<evidence type="ECO:0000256" key="2">
    <source>
        <dbReference type="ARBA" id="ARBA00022617"/>
    </source>
</evidence>
<dbReference type="Gene3D" id="1.10.760.10">
    <property type="entry name" value="Cytochrome c-like domain"/>
    <property type="match status" value="2"/>
</dbReference>
<evidence type="ECO:0000313" key="10">
    <source>
        <dbReference type="Proteomes" id="UP000431264"/>
    </source>
</evidence>
<dbReference type="OrthoDB" id="9805202at2"/>
<dbReference type="Proteomes" id="UP000431264">
    <property type="component" value="Unassembled WGS sequence"/>
</dbReference>
<dbReference type="SUPFAM" id="SSF46626">
    <property type="entry name" value="Cytochrome c"/>
    <property type="match status" value="2"/>
</dbReference>
<keyword evidence="2 7" id="KW-0349">Heme</keyword>